<evidence type="ECO:0000256" key="1">
    <source>
        <dbReference type="SAM" id="Phobius"/>
    </source>
</evidence>
<keyword evidence="1" id="KW-0812">Transmembrane</keyword>
<gene>
    <name evidence="2" type="ORF">QE207_08160</name>
</gene>
<organism evidence="2 3">
    <name type="scientific">Arsenophonus nasoniae</name>
    <name type="common">son-killer infecting Nasonia vitripennis</name>
    <dbReference type="NCBI Taxonomy" id="638"/>
    <lineage>
        <taxon>Bacteria</taxon>
        <taxon>Pseudomonadati</taxon>
        <taxon>Pseudomonadota</taxon>
        <taxon>Gammaproteobacteria</taxon>
        <taxon>Enterobacterales</taxon>
        <taxon>Morganellaceae</taxon>
        <taxon>Arsenophonus</taxon>
    </lineage>
</organism>
<accession>A0AA95GFW4</accession>
<reference evidence="2" key="1">
    <citation type="submission" date="2023-04" db="EMBL/GenBank/DDBJ databases">
        <title>Genome dynamics across the evolutionary transition to endosymbiosis.</title>
        <authorList>
            <person name="Siozios S."/>
            <person name="Nadal-Jimenez P."/>
            <person name="Azagi T."/>
            <person name="Sprong H."/>
            <person name="Frost C.L."/>
            <person name="Parratt S.R."/>
            <person name="Taylor G."/>
            <person name="Brettell L."/>
            <person name="Lew K.C."/>
            <person name="Croft L."/>
            <person name="King K.C."/>
            <person name="Brockhurst M.A."/>
            <person name="Hypsa V."/>
            <person name="Novakova E."/>
            <person name="Darby A.C."/>
            <person name="Hurst G.D.D."/>
        </authorList>
    </citation>
    <scope>NUCLEOTIDE SEQUENCE</scope>
    <source>
        <strain evidence="2">AIh</strain>
    </source>
</reference>
<dbReference type="InterPro" id="IPR032637">
    <property type="entry name" value="Phage_holin-like"/>
</dbReference>
<protein>
    <submittedName>
        <fullName evidence="2">Holin</fullName>
    </submittedName>
</protein>
<dbReference type="Proteomes" id="UP001177597">
    <property type="component" value="Chromosome"/>
</dbReference>
<dbReference type="RefSeq" id="WP_280548874.1">
    <property type="nucleotide sequence ID" value="NZ_CP123498.1"/>
</dbReference>
<proteinExistence type="predicted"/>
<evidence type="ECO:0000313" key="2">
    <source>
        <dbReference type="EMBL" id="WGL96500.1"/>
    </source>
</evidence>
<sequence length="125" mass="13379">MQEDAVIKTSLSVAAFASYFSGLPAEVVMGSILGSIYFTTAATEFTILRRSILALASFVAGLVLFSPFATMFISLTTLIGVKAEYYNLDSVNTMGAFAASLLSVKLSIKAYDRVDLPRGSSDDIR</sequence>
<name>A0AA95GFW4_9GAMM</name>
<dbReference type="AlphaFoldDB" id="A0AA95GFW4"/>
<dbReference type="EMBL" id="CP123498">
    <property type="protein sequence ID" value="WGL96500.1"/>
    <property type="molecule type" value="Genomic_DNA"/>
</dbReference>
<keyword evidence="1" id="KW-1133">Transmembrane helix</keyword>
<feature type="transmembrane region" description="Helical" evidence="1">
    <location>
        <begin position="16"/>
        <end position="40"/>
    </location>
</feature>
<dbReference type="Pfam" id="PF16931">
    <property type="entry name" value="Phage_holin_8"/>
    <property type="match status" value="1"/>
</dbReference>
<feature type="transmembrane region" description="Helical" evidence="1">
    <location>
        <begin position="52"/>
        <end position="79"/>
    </location>
</feature>
<keyword evidence="1" id="KW-0472">Membrane</keyword>
<evidence type="ECO:0000313" key="3">
    <source>
        <dbReference type="Proteomes" id="UP001177597"/>
    </source>
</evidence>